<reference evidence="6 7" key="1">
    <citation type="submission" date="2016-05" db="EMBL/GenBank/DDBJ databases">
        <title>Diversity and Homogeneity among Thermoacidophilic Verrucomicrobia Methanotrophs Linked with Geographical Origin.</title>
        <authorList>
            <person name="Erikstad H.-A."/>
            <person name="Smestad N.B."/>
            <person name="Ceballos R.M."/>
            <person name="Birkeland N.-K."/>
        </authorList>
    </citation>
    <scope>NUCLEOTIDE SEQUENCE [LARGE SCALE GENOMIC DNA]</scope>
    <source>
        <strain evidence="6 7">Phi</strain>
    </source>
</reference>
<evidence type="ECO:0000313" key="6">
    <source>
        <dbReference type="EMBL" id="TFE68620.1"/>
    </source>
</evidence>
<dbReference type="InterPro" id="IPR015424">
    <property type="entry name" value="PyrdxlP-dep_Trfase"/>
</dbReference>
<dbReference type="RefSeq" id="WP_134440122.1">
    <property type="nucleotide sequence ID" value="NZ_CP065957.1"/>
</dbReference>
<name>A0A4Y8PBU8_9BACT</name>
<evidence type="ECO:0000256" key="4">
    <source>
        <dbReference type="ARBA" id="ARBA00022898"/>
    </source>
</evidence>
<dbReference type="Proteomes" id="UP000297713">
    <property type="component" value="Unassembled WGS sequence"/>
</dbReference>
<dbReference type="GO" id="GO:0030170">
    <property type="term" value="F:pyridoxal phosphate binding"/>
    <property type="evidence" value="ECO:0007669"/>
    <property type="project" value="InterPro"/>
</dbReference>
<dbReference type="EMBL" id="LXQC01000139">
    <property type="protein sequence ID" value="TFE68620.1"/>
    <property type="molecule type" value="Genomic_DNA"/>
</dbReference>
<keyword evidence="2 6" id="KW-0032">Aminotransferase</keyword>
<protein>
    <submittedName>
        <fullName evidence="6">4-aminobutyrate aminotransferase</fullName>
    </submittedName>
</protein>
<dbReference type="PIRSF" id="PIRSF000521">
    <property type="entry name" value="Transaminase_4ab_Lys_Orn"/>
    <property type="match status" value="1"/>
</dbReference>
<dbReference type="CDD" id="cd00610">
    <property type="entry name" value="OAT_like"/>
    <property type="match status" value="1"/>
</dbReference>
<keyword evidence="4 5" id="KW-0663">Pyridoxal phosphate</keyword>
<gene>
    <name evidence="6" type="ORF">A7Q10_08225</name>
</gene>
<evidence type="ECO:0000256" key="1">
    <source>
        <dbReference type="ARBA" id="ARBA00001933"/>
    </source>
</evidence>
<evidence type="ECO:0000256" key="2">
    <source>
        <dbReference type="ARBA" id="ARBA00022576"/>
    </source>
</evidence>
<dbReference type="SUPFAM" id="SSF53383">
    <property type="entry name" value="PLP-dependent transferases"/>
    <property type="match status" value="1"/>
</dbReference>
<dbReference type="GO" id="GO:0042802">
    <property type="term" value="F:identical protein binding"/>
    <property type="evidence" value="ECO:0007669"/>
    <property type="project" value="TreeGrafter"/>
</dbReference>
<dbReference type="PROSITE" id="PS00600">
    <property type="entry name" value="AA_TRANSFER_CLASS_3"/>
    <property type="match status" value="1"/>
</dbReference>
<proteinExistence type="inferred from homology"/>
<dbReference type="Pfam" id="PF00202">
    <property type="entry name" value="Aminotran_3"/>
    <property type="match status" value="1"/>
</dbReference>
<comment type="cofactor">
    <cofactor evidence="1">
        <name>pyridoxal 5'-phosphate</name>
        <dbReference type="ChEBI" id="CHEBI:597326"/>
    </cofactor>
</comment>
<dbReference type="Gene3D" id="3.40.640.10">
    <property type="entry name" value="Type I PLP-dependent aspartate aminotransferase-like (Major domain)"/>
    <property type="match status" value="1"/>
</dbReference>
<dbReference type="GO" id="GO:0008483">
    <property type="term" value="F:transaminase activity"/>
    <property type="evidence" value="ECO:0007669"/>
    <property type="project" value="UniProtKB-KW"/>
</dbReference>
<dbReference type="AlphaFoldDB" id="A0A4Y8PBU8"/>
<dbReference type="InterPro" id="IPR005814">
    <property type="entry name" value="Aminotrans_3"/>
</dbReference>
<evidence type="ECO:0000256" key="3">
    <source>
        <dbReference type="ARBA" id="ARBA00022679"/>
    </source>
</evidence>
<accession>A0A4Y8PBU8</accession>
<dbReference type="InterPro" id="IPR050103">
    <property type="entry name" value="Class-III_PLP-dep_AT"/>
</dbReference>
<dbReference type="Gene3D" id="3.90.1150.10">
    <property type="entry name" value="Aspartate Aminotransferase, domain 1"/>
    <property type="match status" value="1"/>
</dbReference>
<evidence type="ECO:0000313" key="7">
    <source>
        <dbReference type="Proteomes" id="UP000297713"/>
    </source>
</evidence>
<comment type="similarity">
    <text evidence="5">Belongs to the class-III pyridoxal-phosphate-dependent aminotransferase family.</text>
</comment>
<organism evidence="6 7">
    <name type="scientific">Methylacidiphilum caldifontis</name>
    <dbReference type="NCBI Taxonomy" id="2795386"/>
    <lineage>
        <taxon>Bacteria</taxon>
        <taxon>Pseudomonadati</taxon>
        <taxon>Verrucomicrobiota</taxon>
        <taxon>Methylacidiphilae</taxon>
        <taxon>Methylacidiphilales</taxon>
        <taxon>Methylacidiphilaceae</taxon>
        <taxon>Methylacidiphilum (ex Ratnadevi et al. 2023)</taxon>
    </lineage>
</organism>
<keyword evidence="3 6" id="KW-0808">Transferase</keyword>
<dbReference type="InterPro" id="IPR015422">
    <property type="entry name" value="PyrdxlP-dep_Trfase_small"/>
</dbReference>
<dbReference type="OrthoDB" id="9807885at2"/>
<sequence>MEEKKHISRKQSQALSFELSQYECRNITSISAQSPIFLSKSKGIYFWDVDGNKYLDLTAGFGVAALGHRPSKVYRSVLKQLKELWHVLGDVYPSKDKIELCRLLSKITYEKWINQRGKVILGCTGSDAVEAALKTAFFYTKKEKFVAFKGAYHGLSLGTLGVNGLPYFSKPYNGLYYGCANFVPYPDCYHCPHKPKGLNHQGCGCEPFFEEKLKSAIGDRCAAILFEPIQGRGGIIEPPDWFLPLLAKVGRQNNVLLIADEIFTGLYRTAKRFGCDWSGVVPDIICLGKSMAGGFPISACIGKEDIMDSWPENGGEAIHTSTFLGHPLGCRMAIEQIKELEERNEDLHLNEKGEYFLELLKKLAKQWDCLKNPRGKGLFLGVDVVDQMGRPATDLALKITTRMLDEGILILTEGPDRNVLSFTPPLTINFKQLSWVGKTLEKVIKGILKEES</sequence>
<dbReference type="PANTHER" id="PTHR11986:SF79">
    <property type="entry name" value="ACETYLORNITHINE AMINOTRANSFERASE, MITOCHONDRIAL"/>
    <property type="match status" value="1"/>
</dbReference>
<evidence type="ECO:0000256" key="5">
    <source>
        <dbReference type="RuleBase" id="RU003560"/>
    </source>
</evidence>
<keyword evidence="7" id="KW-1185">Reference proteome</keyword>
<dbReference type="InterPro" id="IPR049704">
    <property type="entry name" value="Aminotrans_3_PPA_site"/>
</dbReference>
<comment type="caution">
    <text evidence="6">The sequence shown here is derived from an EMBL/GenBank/DDBJ whole genome shotgun (WGS) entry which is preliminary data.</text>
</comment>
<dbReference type="PANTHER" id="PTHR11986">
    <property type="entry name" value="AMINOTRANSFERASE CLASS III"/>
    <property type="match status" value="1"/>
</dbReference>
<dbReference type="InterPro" id="IPR015421">
    <property type="entry name" value="PyrdxlP-dep_Trfase_major"/>
</dbReference>